<organism evidence="3 4">
    <name type="scientific">Salegentibacter salinarum</name>
    <dbReference type="NCBI Taxonomy" id="447422"/>
    <lineage>
        <taxon>Bacteria</taxon>
        <taxon>Pseudomonadati</taxon>
        <taxon>Bacteroidota</taxon>
        <taxon>Flavobacteriia</taxon>
        <taxon>Flavobacteriales</taxon>
        <taxon>Flavobacteriaceae</taxon>
        <taxon>Salegentibacter</taxon>
    </lineage>
</organism>
<proteinExistence type="predicted"/>
<keyword evidence="2" id="KW-0812">Transmembrane</keyword>
<dbReference type="EMBL" id="LKTS01000013">
    <property type="protein sequence ID" value="PKD19445.1"/>
    <property type="molecule type" value="Genomic_DNA"/>
</dbReference>
<dbReference type="OrthoDB" id="979271at2"/>
<name>A0A2N0TXG4_9FLAO</name>
<dbReference type="SUPFAM" id="SSF48452">
    <property type="entry name" value="TPR-like"/>
    <property type="match status" value="1"/>
</dbReference>
<evidence type="ECO:0000313" key="3">
    <source>
        <dbReference type="EMBL" id="PKD19445.1"/>
    </source>
</evidence>
<evidence type="ECO:0000313" key="4">
    <source>
        <dbReference type="Proteomes" id="UP000232673"/>
    </source>
</evidence>
<dbReference type="RefSeq" id="WP_079714273.1">
    <property type="nucleotide sequence ID" value="NZ_FUZC01000017.1"/>
</dbReference>
<keyword evidence="4" id="KW-1185">Reference proteome</keyword>
<evidence type="ECO:0000256" key="2">
    <source>
        <dbReference type="SAM" id="Phobius"/>
    </source>
</evidence>
<reference evidence="3 4" key="1">
    <citation type="submission" date="2015-10" db="EMBL/GenBank/DDBJ databases">
        <title>Draft genome sequence of Salegentibacter salinarum KCTC 12975.</title>
        <authorList>
            <person name="Lin W."/>
            <person name="Zheng Q."/>
        </authorList>
    </citation>
    <scope>NUCLEOTIDE SEQUENCE [LARGE SCALE GENOMIC DNA]</scope>
    <source>
        <strain evidence="3 4">KCTC 12975</strain>
    </source>
</reference>
<dbReference type="AlphaFoldDB" id="A0A2N0TXG4"/>
<keyword evidence="2" id="KW-0472">Membrane</keyword>
<accession>A0A2N0TXG4</accession>
<gene>
    <name evidence="3" type="ORF">APR41_15915</name>
</gene>
<evidence type="ECO:0008006" key="5">
    <source>
        <dbReference type="Google" id="ProtNLM"/>
    </source>
</evidence>
<feature type="coiled-coil region" evidence="1">
    <location>
        <begin position="13"/>
        <end position="65"/>
    </location>
</feature>
<dbReference type="STRING" id="447422.SAMN05660903_03280"/>
<keyword evidence="1" id="KW-0175">Coiled coil</keyword>
<dbReference type="Gene3D" id="1.25.40.10">
    <property type="entry name" value="Tetratricopeptide repeat domain"/>
    <property type="match status" value="1"/>
</dbReference>
<keyword evidence="2" id="KW-1133">Transmembrane helix</keyword>
<comment type="caution">
    <text evidence="3">The sequence shown here is derived from an EMBL/GenBank/DDBJ whole genome shotgun (WGS) entry which is preliminary data.</text>
</comment>
<dbReference type="InterPro" id="IPR011990">
    <property type="entry name" value="TPR-like_helical_dom_sf"/>
</dbReference>
<feature type="transmembrane region" description="Helical" evidence="2">
    <location>
        <begin position="72"/>
        <end position="92"/>
    </location>
</feature>
<dbReference type="Proteomes" id="UP000232673">
    <property type="component" value="Unassembled WGS sequence"/>
</dbReference>
<evidence type="ECO:0000256" key="1">
    <source>
        <dbReference type="SAM" id="Coils"/>
    </source>
</evidence>
<protein>
    <recommendedName>
        <fullName evidence="5">Tetratricopeptide repeat protein</fullName>
    </recommendedName>
</protein>
<sequence length="235" mass="27690">MNKEELIEKYFSNQLSENEFQQLEQLLQEDAELRENFYNELEIKQAITQEKHVSLKERLQKLEKKPTNKKSWYLYAAAVTILIVIGSLFYNLKTNDQLYAENFEAYPNVISLSTRSEVSIENKESEAFKLYDAEKFNKAAIAFQDLYEKNEKDYLRFYHGVSLLAKNNTIEGIEVLEGYDWQEQQSDFTIPAFWYVGLAYLKLEKTSEARNYLKKVALSDSQLRSQAQRLLKQLD</sequence>